<dbReference type="InterPro" id="IPR008271">
    <property type="entry name" value="Ser/Thr_kinase_AS"/>
</dbReference>
<keyword evidence="12" id="KW-1185">Reference proteome</keyword>
<comment type="similarity">
    <text evidence="9">Belongs to the protein kinase superfamily.</text>
</comment>
<dbReference type="FunFam" id="1.10.510.10:FF:000624">
    <property type="entry name" value="Mitogen-activated protein kinase"/>
    <property type="match status" value="1"/>
</dbReference>
<dbReference type="InterPro" id="IPR000719">
    <property type="entry name" value="Prot_kinase_dom"/>
</dbReference>
<evidence type="ECO:0000256" key="7">
    <source>
        <dbReference type="ARBA" id="ARBA00023306"/>
    </source>
</evidence>
<dbReference type="InterPro" id="IPR050117">
    <property type="entry name" value="MAPK"/>
</dbReference>
<dbReference type="InterPro" id="IPR008350">
    <property type="entry name" value="MAPK_ERK3/4"/>
</dbReference>
<feature type="binding site" evidence="8">
    <location>
        <position position="43"/>
    </location>
    <ligand>
        <name>ATP</name>
        <dbReference type="ChEBI" id="CHEBI:30616"/>
    </ligand>
</feature>
<dbReference type="EMBL" id="MU826879">
    <property type="protein sequence ID" value="KAJ7369911.1"/>
    <property type="molecule type" value="Genomic_DNA"/>
</dbReference>
<dbReference type="Proteomes" id="UP001163046">
    <property type="component" value="Unassembled WGS sequence"/>
</dbReference>
<keyword evidence="1 9" id="KW-0723">Serine/threonine-protein kinase</keyword>
<evidence type="ECO:0000256" key="8">
    <source>
        <dbReference type="PROSITE-ProRule" id="PRU10141"/>
    </source>
</evidence>
<dbReference type="GO" id="GO:0005524">
    <property type="term" value="F:ATP binding"/>
    <property type="evidence" value="ECO:0007669"/>
    <property type="project" value="UniProtKB-UniRule"/>
</dbReference>
<name>A0A9X0CNT7_9CNID</name>
<dbReference type="FunFam" id="3.30.200.20:FF:000281">
    <property type="entry name" value="Mitogen-activated protein kinase 4"/>
    <property type="match status" value="1"/>
</dbReference>
<accession>A0A9X0CNT7</accession>
<evidence type="ECO:0000313" key="12">
    <source>
        <dbReference type="Proteomes" id="UP001163046"/>
    </source>
</evidence>
<dbReference type="Gene3D" id="1.10.510.10">
    <property type="entry name" value="Transferase(Phosphotransferase) domain 1"/>
    <property type="match status" value="1"/>
</dbReference>
<evidence type="ECO:0000313" key="11">
    <source>
        <dbReference type="EMBL" id="KAJ7369911.1"/>
    </source>
</evidence>
<dbReference type="InterPro" id="IPR011009">
    <property type="entry name" value="Kinase-like_dom_sf"/>
</dbReference>
<gene>
    <name evidence="11" type="primary">MAPK6</name>
    <name evidence="11" type="ORF">OS493_035484</name>
</gene>
<keyword evidence="3 11" id="KW-0808">Transferase</keyword>
<dbReference type="SUPFAM" id="SSF56112">
    <property type="entry name" value="Protein kinase-like (PK-like)"/>
    <property type="match status" value="1"/>
</dbReference>
<evidence type="ECO:0000256" key="6">
    <source>
        <dbReference type="ARBA" id="ARBA00022840"/>
    </source>
</evidence>
<dbReference type="Pfam" id="PF00069">
    <property type="entry name" value="Pkinase"/>
    <property type="match status" value="1"/>
</dbReference>
<dbReference type="EC" id="2.7.11.24" evidence="11"/>
<dbReference type="PROSITE" id="PS00107">
    <property type="entry name" value="PROTEIN_KINASE_ATP"/>
    <property type="match status" value="1"/>
</dbReference>
<evidence type="ECO:0000256" key="9">
    <source>
        <dbReference type="RuleBase" id="RU000304"/>
    </source>
</evidence>
<keyword evidence="4 8" id="KW-0547">Nucleotide-binding</keyword>
<feature type="domain" description="Protein kinase" evidence="10">
    <location>
        <begin position="14"/>
        <end position="312"/>
    </location>
</feature>
<keyword evidence="5 11" id="KW-0418">Kinase</keyword>
<dbReference type="AlphaFoldDB" id="A0A9X0CNT7"/>
<proteinExistence type="inferred from homology"/>
<dbReference type="PRINTS" id="PR01771">
    <property type="entry name" value="ERK3ERK4MAPK"/>
</dbReference>
<comment type="caution">
    <text evidence="11">The sequence shown here is derived from an EMBL/GenBank/DDBJ whole genome shotgun (WGS) entry which is preliminary data.</text>
</comment>
<dbReference type="InterPro" id="IPR017441">
    <property type="entry name" value="Protein_kinase_ATP_BS"/>
</dbReference>
<dbReference type="PROSITE" id="PS00108">
    <property type="entry name" value="PROTEIN_KINASE_ST"/>
    <property type="match status" value="1"/>
</dbReference>
<dbReference type="OrthoDB" id="8806754at2759"/>
<dbReference type="SMART" id="SM00220">
    <property type="entry name" value="S_TKc"/>
    <property type="match status" value="1"/>
</dbReference>
<keyword evidence="2" id="KW-0597">Phosphoprotein</keyword>
<evidence type="ECO:0000256" key="1">
    <source>
        <dbReference type="ARBA" id="ARBA00022527"/>
    </source>
</evidence>
<dbReference type="PROSITE" id="PS50011">
    <property type="entry name" value="PROTEIN_KINASE_DOM"/>
    <property type="match status" value="1"/>
</dbReference>
<sequence length="485" mass="55113">MSEEANSDFLGPNFTNMKLVGTGGSGAVYSAIDVETDQRVAMKRLILRDQMNCRAALREIKVLKTLEHENIVKLSKVVDSEGLAFQDSATENFKEATELFLVEELLDSDLHHVLQSKGKLREDYVKLFLYQLLRGLKYVHSANVVHRDVKPSNILVDAETLLLRIGDFGRSRILDPAYSHNGHLTHSISSLWYKSPELLLNSSIYDSSVDMWAAGCVFAEMLLGKPLFEGRHEIDQMELILNSVCLTEEEWTQLKPQIPEKTALGKAQSQGSPLGSKFLHIDIQALDLLVKMLRFNPDRRITAEEALAHPYLHQYSFPSDEPICVEPLHIEDEVGDFKEDTLKSWILEECFSFESDSSFDITEQEPALQEVIIEKHDSSNDILSLKDIMKEPEDPILLDEWKLCDNVAERLGLDTRREGLETLAAAYKIQMTVDARDQEKVFELQHANMPSVFLDSVFGRGYLKENVNFTCKKNVFNGPFGMCYF</sequence>
<dbReference type="Gene3D" id="3.30.200.20">
    <property type="entry name" value="Phosphorylase Kinase, domain 1"/>
    <property type="match status" value="1"/>
</dbReference>
<evidence type="ECO:0000256" key="3">
    <source>
        <dbReference type="ARBA" id="ARBA00022679"/>
    </source>
</evidence>
<keyword evidence="6 8" id="KW-0067">ATP-binding</keyword>
<evidence type="ECO:0000256" key="4">
    <source>
        <dbReference type="ARBA" id="ARBA00022741"/>
    </source>
</evidence>
<dbReference type="PANTHER" id="PTHR24055">
    <property type="entry name" value="MITOGEN-ACTIVATED PROTEIN KINASE"/>
    <property type="match status" value="1"/>
</dbReference>
<reference evidence="11" key="1">
    <citation type="submission" date="2023-01" db="EMBL/GenBank/DDBJ databases">
        <title>Genome assembly of the deep-sea coral Lophelia pertusa.</title>
        <authorList>
            <person name="Herrera S."/>
            <person name="Cordes E."/>
        </authorList>
    </citation>
    <scope>NUCLEOTIDE SEQUENCE</scope>
    <source>
        <strain evidence="11">USNM1676648</strain>
        <tissue evidence="11">Polyp</tissue>
    </source>
</reference>
<evidence type="ECO:0000256" key="2">
    <source>
        <dbReference type="ARBA" id="ARBA00022553"/>
    </source>
</evidence>
<keyword evidence="7" id="KW-0131">Cell cycle</keyword>
<evidence type="ECO:0000256" key="5">
    <source>
        <dbReference type="ARBA" id="ARBA00022777"/>
    </source>
</evidence>
<protein>
    <submittedName>
        <fullName evidence="11">Mitogen-activated protein kinase 6</fullName>
        <ecNumber evidence="11">2.7.11.24</ecNumber>
    </submittedName>
</protein>
<evidence type="ECO:0000259" key="10">
    <source>
        <dbReference type="PROSITE" id="PS50011"/>
    </source>
</evidence>
<organism evidence="11 12">
    <name type="scientific">Desmophyllum pertusum</name>
    <dbReference type="NCBI Taxonomy" id="174260"/>
    <lineage>
        <taxon>Eukaryota</taxon>
        <taxon>Metazoa</taxon>
        <taxon>Cnidaria</taxon>
        <taxon>Anthozoa</taxon>
        <taxon>Hexacorallia</taxon>
        <taxon>Scleractinia</taxon>
        <taxon>Caryophylliina</taxon>
        <taxon>Caryophylliidae</taxon>
        <taxon>Desmophyllum</taxon>
    </lineage>
</organism>
<dbReference type="GO" id="GO:0004707">
    <property type="term" value="F:MAP kinase activity"/>
    <property type="evidence" value="ECO:0007669"/>
    <property type="project" value="UniProtKB-EC"/>
</dbReference>